<dbReference type="PANTHER" id="PTHR38847">
    <property type="match status" value="1"/>
</dbReference>
<dbReference type="InterPro" id="IPR025649">
    <property type="entry name" value="DUF4360"/>
</dbReference>
<evidence type="ECO:0000256" key="1">
    <source>
        <dbReference type="SAM" id="SignalP"/>
    </source>
</evidence>
<dbReference type="OrthoDB" id="152248at2759"/>
<evidence type="ECO:0000313" key="3">
    <source>
        <dbReference type="Proteomes" id="UP000016922"/>
    </source>
</evidence>
<dbReference type="PANTHER" id="PTHR38847:SF1">
    <property type="entry name" value="PSEUDOURIDINE SYNTHASE RSUA_RLUA-LIKE DOMAIN-CONTAINING PROTEIN"/>
    <property type="match status" value="1"/>
</dbReference>
<dbReference type="eggNOG" id="ENOG502S0H4">
    <property type="taxonomic scope" value="Eukaryota"/>
</dbReference>
<dbReference type="RefSeq" id="XP_008084664.1">
    <property type="nucleotide sequence ID" value="XM_008086473.1"/>
</dbReference>
<dbReference type="STRING" id="1116229.S3D9V8"/>
<dbReference type="GeneID" id="19468924"/>
<keyword evidence="1" id="KW-0732">Signal</keyword>
<sequence>MLASIVTLVLATAAFAMPANNAVRAAPDPSQVTLNNIVYGGSGCPQGSVGSYISPDRQTFTLIFDQYVAAIGPGVAVSQSRKNCQLNLDLKYPGGFQYSILNTVYRGYAGLDAGVTGVQSTTFYFSGQTAQTTTSTTFKGPVSGDYATQDSVDLTSTIWSPCGSTAALNMNSQVRLTSPNNNAKGLLTDDSIDGKITFVVGVQWQKC</sequence>
<dbReference type="EMBL" id="KE145368">
    <property type="protein sequence ID" value="EPE28756.1"/>
    <property type="molecule type" value="Genomic_DNA"/>
</dbReference>
<protein>
    <recommendedName>
        <fullName evidence="4">Secreted protein</fullName>
    </recommendedName>
</protein>
<dbReference type="Pfam" id="PF14273">
    <property type="entry name" value="DUF4360"/>
    <property type="match status" value="1"/>
</dbReference>
<evidence type="ECO:0008006" key="4">
    <source>
        <dbReference type="Google" id="ProtNLM"/>
    </source>
</evidence>
<evidence type="ECO:0000313" key="2">
    <source>
        <dbReference type="EMBL" id="EPE28756.1"/>
    </source>
</evidence>
<dbReference type="KEGG" id="glz:GLAREA_09877"/>
<reference evidence="2 3" key="1">
    <citation type="journal article" date="2013" name="BMC Genomics">
        <title>Genomics-driven discovery of the pneumocandin biosynthetic gene cluster in the fungus Glarea lozoyensis.</title>
        <authorList>
            <person name="Chen L."/>
            <person name="Yue Q."/>
            <person name="Zhang X."/>
            <person name="Xiang M."/>
            <person name="Wang C."/>
            <person name="Li S."/>
            <person name="Che Y."/>
            <person name="Ortiz-Lopez F.J."/>
            <person name="Bills G.F."/>
            <person name="Liu X."/>
            <person name="An Z."/>
        </authorList>
    </citation>
    <scope>NUCLEOTIDE SEQUENCE [LARGE SCALE GENOMIC DNA]</scope>
    <source>
        <strain evidence="3">ATCC 20868 / MF5171</strain>
    </source>
</reference>
<accession>S3D9V8</accession>
<feature type="signal peptide" evidence="1">
    <location>
        <begin position="1"/>
        <end position="16"/>
    </location>
</feature>
<organism evidence="2 3">
    <name type="scientific">Glarea lozoyensis (strain ATCC 20868 / MF5171)</name>
    <dbReference type="NCBI Taxonomy" id="1116229"/>
    <lineage>
        <taxon>Eukaryota</taxon>
        <taxon>Fungi</taxon>
        <taxon>Dikarya</taxon>
        <taxon>Ascomycota</taxon>
        <taxon>Pezizomycotina</taxon>
        <taxon>Leotiomycetes</taxon>
        <taxon>Helotiales</taxon>
        <taxon>Helotiaceae</taxon>
        <taxon>Glarea</taxon>
    </lineage>
</organism>
<name>S3D9V8_GLAL2</name>
<gene>
    <name evidence="2" type="ORF">GLAREA_09877</name>
</gene>
<keyword evidence="3" id="KW-1185">Reference proteome</keyword>
<feature type="chain" id="PRO_5004508238" description="Secreted protein" evidence="1">
    <location>
        <begin position="17"/>
        <end position="207"/>
    </location>
</feature>
<dbReference type="OMA" id="YYSGETN"/>
<dbReference type="AlphaFoldDB" id="S3D9V8"/>
<proteinExistence type="predicted"/>
<dbReference type="Proteomes" id="UP000016922">
    <property type="component" value="Unassembled WGS sequence"/>
</dbReference>
<dbReference type="HOGENOM" id="CLU_083369_0_1_1"/>